<gene>
    <name evidence="9" type="primary">hypB</name>
    <name evidence="9" type="ORF">ENV67_06070</name>
</gene>
<reference evidence="9" key="1">
    <citation type="journal article" date="2020" name="mSystems">
        <title>Genome- and Community-Level Interaction Insights into Carbon Utilization and Element Cycling Functions of Hydrothermarchaeota in Hydrothermal Sediment.</title>
        <authorList>
            <person name="Zhou Z."/>
            <person name="Liu Y."/>
            <person name="Xu W."/>
            <person name="Pan J."/>
            <person name="Luo Z.H."/>
            <person name="Li M."/>
        </authorList>
    </citation>
    <scope>NUCLEOTIDE SEQUENCE [LARGE SCALE GENOMIC DNA]</scope>
    <source>
        <strain evidence="9">SpSt-780</strain>
    </source>
</reference>
<dbReference type="AlphaFoldDB" id="A0A7C4YGE0"/>
<keyword evidence="4" id="KW-0547">Nucleotide-binding</keyword>
<evidence type="ECO:0000256" key="6">
    <source>
        <dbReference type="ARBA" id="ARBA00022833"/>
    </source>
</evidence>
<dbReference type="PIRSF" id="PIRSF005624">
    <property type="entry name" value="Ni-bind_GTPase"/>
    <property type="match status" value="1"/>
</dbReference>
<accession>A0A7C4YGE0</accession>
<dbReference type="GO" id="GO:0003924">
    <property type="term" value="F:GTPase activity"/>
    <property type="evidence" value="ECO:0007669"/>
    <property type="project" value="InterPro"/>
</dbReference>
<name>A0A7C4YGE0_UNCW3</name>
<dbReference type="SUPFAM" id="SSF52540">
    <property type="entry name" value="P-loop containing nucleoside triphosphate hydrolases"/>
    <property type="match status" value="1"/>
</dbReference>
<keyword evidence="3" id="KW-0479">Metal-binding</keyword>
<dbReference type="InterPro" id="IPR003495">
    <property type="entry name" value="CobW/HypB/UreG_nucleotide-bd"/>
</dbReference>
<dbReference type="EMBL" id="DTHG01000077">
    <property type="protein sequence ID" value="HGW92086.1"/>
    <property type="molecule type" value="Genomic_DNA"/>
</dbReference>
<dbReference type="Pfam" id="PF02492">
    <property type="entry name" value="cobW"/>
    <property type="match status" value="1"/>
</dbReference>
<evidence type="ECO:0000256" key="3">
    <source>
        <dbReference type="ARBA" id="ARBA00022723"/>
    </source>
</evidence>
<sequence length="215" mass="24393">MKKIQVLKNVFAANDQIADFIRNKLKEKDIKLINIMGSPGSGKTTFIEKTIEITNEKKFAVIEGDIETSIDAERLSRWNIPIYQINTGPFGGDCHLEASWIKSAIEEMNLEDVNIVLIENIGNLVCPAEFDTGAHRNVVVLSVTEGEDKPLKYPLMFRRSHYLIISKIDLLKYVDLNIDNLIENARKINPDIKVLKVSAKTGEGIEEWKREILNL</sequence>
<evidence type="ECO:0000313" key="9">
    <source>
        <dbReference type="EMBL" id="HGW92086.1"/>
    </source>
</evidence>
<dbReference type="InterPro" id="IPR004392">
    <property type="entry name" value="Hyd_mat_HypB"/>
</dbReference>
<keyword evidence="5" id="KW-0378">Hydrolase</keyword>
<dbReference type="GO" id="GO:0051604">
    <property type="term" value="P:protein maturation"/>
    <property type="evidence" value="ECO:0007669"/>
    <property type="project" value="InterPro"/>
</dbReference>
<evidence type="ECO:0000256" key="5">
    <source>
        <dbReference type="ARBA" id="ARBA00022801"/>
    </source>
</evidence>
<evidence type="ECO:0000256" key="1">
    <source>
        <dbReference type="ARBA" id="ARBA00006211"/>
    </source>
</evidence>
<keyword evidence="6" id="KW-0862">Zinc</keyword>
<dbReference type="InterPro" id="IPR027417">
    <property type="entry name" value="P-loop_NTPase"/>
</dbReference>
<organism evidence="9">
    <name type="scientific">candidate division WOR-3 bacterium</name>
    <dbReference type="NCBI Taxonomy" id="2052148"/>
    <lineage>
        <taxon>Bacteria</taxon>
        <taxon>Bacteria division WOR-3</taxon>
    </lineage>
</organism>
<proteinExistence type="inferred from homology"/>
<dbReference type="Gene3D" id="3.40.50.300">
    <property type="entry name" value="P-loop containing nucleotide triphosphate hydrolases"/>
    <property type="match status" value="1"/>
</dbReference>
<dbReference type="GO" id="GO:0005525">
    <property type="term" value="F:GTP binding"/>
    <property type="evidence" value="ECO:0007669"/>
    <property type="project" value="UniProtKB-KW"/>
</dbReference>
<feature type="domain" description="CobW/HypB/UreG nucleotide-binding" evidence="8">
    <location>
        <begin position="33"/>
        <end position="195"/>
    </location>
</feature>
<evidence type="ECO:0000256" key="2">
    <source>
        <dbReference type="ARBA" id="ARBA00022596"/>
    </source>
</evidence>
<evidence type="ECO:0000256" key="7">
    <source>
        <dbReference type="ARBA" id="ARBA00023134"/>
    </source>
</evidence>
<dbReference type="GO" id="GO:0008270">
    <property type="term" value="F:zinc ion binding"/>
    <property type="evidence" value="ECO:0007669"/>
    <property type="project" value="TreeGrafter"/>
</dbReference>
<keyword evidence="2" id="KW-0533">Nickel</keyword>
<comment type="caution">
    <text evidence="9">The sequence shown here is derived from an EMBL/GenBank/DDBJ whole genome shotgun (WGS) entry which is preliminary data.</text>
</comment>
<evidence type="ECO:0000259" key="8">
    <source>
        <dbReference type="Pfam" id="PF02492"/>
    </source>
</evidence>
<dbReference type="GO" id="GO:0016151">
    <property type="term" value="F:nickel cation binding"/>
    <property type="evidence" value="ECO:0007669"/>
    <property type="project" value="InterPro"/>
</dbReference>
<dbReference type="PANTHER" id="PTHR30134:SF2">
    <property type="entry name" value="HYDROGENASE MATURATION FACTOR HYPB"/>
    <property type="match status" value="1"/>
</dbReference>
<dbReference type="NCBIfam" id="TIGR00073">
    <property type="entry name" value="hypB"/>
    <property type="match status" value="1"/>
</dbReference>
<keyword evidence="7" id="KW-0342">GTP-binding</keyword>
<protein>
    <submittedName>
        <fullName evidence="9">Hydrogenase accessory protein HypB</fullName>
    </submittedName>
</protein>
<dbReference type="PANTHER" id="PTHR30134">
    <property type="entry name" value="HYDROGENASE PROTEIN ASSEMBLY PROTEIN, NICKEL CHAPERONE"/>
    <property type="match status" value="1"/>
</dbReference>
<comment type="similarity">
    <text evidence="1">Belongs to the SIMIBI class G3E GTPase family. HypB/HupM subfamily.</text>
</comment>
<evidence type="ECO:0000256" key="4">
    <source>
        <dbReference type="ARBA" id="ARBA00022741"/>
    </source>
</evidence>